<dbReference type="GO" id="GO:0005634">
    <property type="term" value="C:nucleus"/>
    <property type="evidence" value="ECO:0007669"/>
    <property type="project" value="UniProtKB-SubCell"/>
</dbReference>
<dbReference type="Proteomes" id="UP001150941">
    <property type="component" value="Unassembled WGS sequence"/>
</dbReference>
<dbReference type="GO" id="GO:0000981">
    <property type="term" value="F:DNA-binding transcription factor activity, RNA polymerase II-specific"/>
    <property type="evidence" value="ECO:0007669"/>
    <property type="project" value="InterPro"/>
</dbReference>
<evidence type="ECO:0000256" key="5">
    <source>
        <dbReference type="ARBA" id="ARBA00023163"/>
    </source>
</evidence>
<evidence type="ECO:0000256" key="6">
    <source>
        <dbReference type="ARBA" id="ARBA00023242"/>
    </source>
</evidence>
<sequence length="923" mass="102269">MSNHYAGPFGQPGDTPYQLPPPRAPANFTDQYARPRQTGDMTDAGSISAPVVPPTANPPRNEQLPSVRDLLTPTVAPTSPNAYQPPFAAPPSNSEPRELSYPFRPHEQALSPVAAQERIKTRSESFSQQQTSTLPPLSQVGMHNQPHAKHHIASRSDPVSTYAHSQPGYSGAPYYERALSGEGSSPEVAGGTKANTALPQVVDERYVDGEGLCYVYADGTHVPKLIDGVPVNAHWGITKAGKPRKRLAQACLTCREKKIKCQPNLPKCDQCQKSGRECRFESAPRGSRFSMRASSGAGPSPKYDSRDAFPPAPITASETSPPMYHVLRASTSTNSLPGNSGQSPTSEGRRLTSSPIERSYETTERMYTAHAVRDPRRFAAANDNLTTPVDPPAHRLAEYLGILEDLNETGPEAPLASSWAIDPFQEDPEATIYFVESYFSSVNDGMYHIFPRARFIWWLRSCRTKSAEDRMLLYSMMALGALFSDRPNRMMTLRKCSRIARFASQKNQHAFCLQLAQTHLILSLLYYGTGSLVACWDSLGAAGRVVSALRYNLESGGVTTNQNQVCDYGLHPHALVECRRRTFWVTYILDRFSSFFSASSTFISPESALLRLPCREDIYEAQQNATAPYFQSVFNQASAPADNDRAALSPMAFLIQIISIWGDVSLNVFRLAHTPSDGYARSAEEFHMMITRRTDDWFKGLPDHLLFSAFNLERASLANKADAFVSIHMFHHATLMKLYRHARYSSLRPDVLIQYVHRARYHAVETLRIAMAVMQYTNEGPRTALLSPFLGYVILSAVDVLSTAGLVNELPDCISLIRSAFGVIQLMSRYWGSSLDLANAVQKRLASMIDCLNDRARIQDKVGFAVDGPSLEMKVRTNASPSYSGPVDEDMFNGSMHKGMLVRAMRAEDVMVPESSIVILRDH</sequence>
<dbReference type="RefSeq" id="XP_058327865.1">
    <property type="nucleotide sequence ID" value="XM_058477520.1"/>
</dbReference>
<dbReference type="GO" id="GO:0006351">
    <property type="term" value="P:DNA-templated transcription"/>
    <property type="evidence" value="ECO:0007669"/>
    <property type="project" value="InterPro"/>
</dbReference>
<reference evidence="9" key="1">
    <citation type="submission" date="2022-11" db="EMBL/GenBank/DDBJ databases">
        <authorList>
            <person name="Petersen C."/>
        </authorList>
    </citation>
    <scope>NUCLEOTIDE SEQUENCE</scope>
    <source>
        <strain evidence="9">IBT 19713</strain>
    </source>
</reference>
<dbReference type="PROSITE" id="PS00463">
    <property type="entry name" value="ZN2_CY6_FUNGAL_1"/>
    <property type="match status" value="1"/>
</dbReference>
<feature type="region of interest" description="Disordered" evidence="7">
    <location>
        <begin position="1"/>
        <end position="98"/>
    </location>
</feature>
<evidence type="ECO:0000313" key="9">
    <source>
        <dbReference type="EMBL" id="KAJ5223682.1"/>
    </source>
</evidence>
<protein>
    <recommendedName>
        <fullName evidence="8">Zn(2)-C6 fungal-type domain-containing protein</fullName>
    </recommendedName>
</protein>
<comment type="subcellular location">
    <subcellularLocation>
        <location evidence="1">Nucleus</location>
    </subcellularLocation>
</comment>
<feature type="domain" description="Zn(2)-C6 fungal-type" evidence="8">
    <location>
        <begin position="250"/>
        <end position="280"/>
    </location>
</feature>
<dbReference type="GO" id="GO:0008270">
    <property type="term" value="F:zinc ion binding"/>
    <property type="evidence" value="ECO:0007669"/>
    <property type="project" value="InterPro"/>
</dbReference>
<dbReference type="InterPro" id="IPR036864">
    <property type="entry name" value="Zn2-C6_fun-type_DNA-bd_sf"/>
</dbReference>
<dbReference type="SMART" id="SM00066">
    <property type="entry name" value="GAL4"/>
    <property type="match status" value="1"/>
</dbReference>
<feature type="region of interest" description="Disordered" evidence="7">
    <location>
        <begin position="282"/>
        <end position="359"/>
    </location>
</feature>
<dbReference type="CDD" id="cd00067">
    <property type="entry name" value="GAL4"/>
    <property type="match status" value="1"/>
</dbReference>
<evidence type="ECO:0000256" key="2">
    <source>
        <dbReference type="ARBA" id="ARBA00022723"/>
    </source>
</evidence>
<reference evidence="9" key="2">
    <citation type="journal article" date="2023" name="IMA Fungus">
        <title>Comparative genomic study of the Penicillium genus elucidates a diverse pangenome and 15 lateral gene transfer events.</title>
        <authorList>
            <person name="Petersen C."/>
            <person name="Sorensen T."/>
            <person name="Nielsen M.R."/>
            <person name="Sondergaard T.E."/>
            <person name="Sorensen J.L."/>
            <person name="Fitzpatrick D.A."/>
            <person name="Frisvad J.C."/>
            <person name="Nielsen K.L."/>
        </authorList>
    </citation>
    <scope>NUCLEOTIDE SEQUENCE</scope>
    <source>
        <strain evidence="9">IBT 19713</strain>
    </source>
</reference>
<organism evidence="9 10">
    <name type="scientific">Penicillium chermesinum</name>
    <dbReference type="NCBI Taxonomy" id="63820"/>
    <lineage>
        <taxon>Eukaryota</taxon>
        <taxon>Fungi</taxon>
        <taxon>Dikarya</taxon>
        <taxon>Ascomycota</taxon>
        <taxon>Pezizomycotina</taxon>
        <taxon>Eurotiomycetes</taxon>
        <taxon>Eurotiomycetidae</taxon>
        <taxon>Eurotiales</taxon>
        <taxon>Aspergillaceae</taxon>
        <taxon>Penicillium</taxon>
    </lineage>
</organism>
<keyword evidence="4" id="KW-0238">DNA-binding</keyword>
<evidence type="ECO:0000256" key="1">
    <source>
        <dbReference type="ARBA" id="ARBA00004123"/>
    </source>
</evidence>
<accession>A0A9W9TI35</accession>
<dbReference type="Pfam" id="PF04082">
    <property type="entry name" value="Fungal_trans"/>
    <property type="match status" value="1"/>
</dbReference>
<keyword evidence="10" id="KW-1185">Reference proteome</keyword>
<dbReference type="Pfam" id="PF00172">
    <property type="entry name" value="Zn_clus"/>
    <property type="match status" value="1"/>
</dbReference>
<evidence type="ECO:0000256" key="3">
    <source>
        <dbReference type="ARBA" id="ARBA00023015"/>
    </source>
</evidence>
<name>A0A9W9TI35_9EURO</name>
<evidence type="ECO:0000256" key="7">
    <source>
        <dbReference type="SAM" id="MobiDB-lite"/>
    </source>
</evidence>
<keyword evidence="5" id="KW-0804">Transcription</keyword>
<dbReference type="SUPFAM" id="SSF57701">
    <property type="entry name" value="Zn2/Cys6 DNA-binding domain"/>
    <property type="match status" value="1"/>
</dbReference>
<dbReference type="InterPro" id="IPR001138">
    <property type="entry name" value="Zn2Cys6_DnaBD"/>
</dbReference>
<dbReference type="Gene3D" id="4.10.240.10">
    <property type="entry name" value="Zn(2)-C6 fungal-type DNA-binding domain"/>
    <property type="match status" value="1"/>
</dbReference>
<dbReference type="GO" id="GO:0003677">
    <property type="term" value="F:DNA binding"/>
    <property type="evidence" value="ECO:0007669"/>
    <property type="project" value="UniProtKB-KW"/>
</dbReference>
<dbReference type="InterPro" id="IPR050815">
    <property type="entry name" value="TF_fung"/>
</dbReference>
<evidence type="ECO:0000259" key="8">
    <source>
        <dbReference type="PROSITE" id="PS50048"/>
    </source>
</evidence>
<keyword evidence="2" id="KW-0479">Metal-binding</keyword>
<evidence type="ECO:0000313" key="10">
    <source>
        <dbReference type="Proteomes" id="UP001150941"/>
    </source>
</evidence>
<dbReference type="PROSITE" id="PS50048">
    <property type="entry name" value="ZN2_CY6_FUNGAL_2"/>
    <property type="match status" value="1"/>
</dbReference>
<dbReference type="OrthoDB" id="5426798at2759"/>
<keyword evidence="6" id="KW-0539">Nucleus</keyword>
<evidence type="ECO:0000256" key="4">
    <source>
        <dbReference type="ARBA" id="ARBA00023125"/>
    </source>
</evidence>
<dbReference type="EMBL" id="JAPQKS010000006">
    <property type="protein sequence ID" value="KAJ5223682.1"/>
    <property type="molecule type" value="Genomic_DNA"/>
</dbReference>
<dbReference type="InterPro" id="IPR007219">
    <property type="entry name" value="XnlR_reg_dom"/>
</dbReference>
<comment type="caution">
    <text evidence="9">The sequence shown here is derived from an EMBL/GenBank/DDBJ whole genome shotgun (WGS) entry which is preliminary data.</text>
</comment>
<proteinExistence type="predicted"/>
<dbReference type="GeneID" id="83204823"/>
<dbReference type="CDD" id="cd12148">
    <property type="entry name" value="fungal_TF_MHR"/>
    <property type="match status" value="1"/>
</dbReference>
<dbReference type="AlphaFoldDB" id="A0A9W9TI35"/>
<keyword evidence="3" id="KW-0805">Transcription regulation</keyword>
<gene>
    <name evidence="9" type="ORF">N7468_008224</name>
</gene>
<dbReference type="PANTHER" id="PTHR47338">
    <property type="entry name" value="ZN(II)2CYS6 TRANSCRIPTION FACTOR (EUROFUNG)-RELATED"/>
    <property type="match status" value="1"/>
</dbReference>
<feature type="compositionally biased region" description="Polar residues" evidence="7">
    <location>
        <begin position="329"/>
        <end position="356"/>
    </location>
</feature>
<dbReference type="PANTHER" id="PTHR47338:SF11">
    <property type="entry name" value="ZN(II)2CYS6 TRANSCRIPTION FACTOR (EUROFUNG)"/>
    <property type="match status" value="1"/>
</dbReference>